<proteinExistence type="predicted"/>
<dbReference type="Pfam" id="PF13911">
    <property type="entry name" value="AhpC-TSA_2"/>
    <property type="match status" value="1"/>
</dbReference>
<name>A0A6S8K8F7_DUNTE</name>
<sequence>MDPSPQLMLITCGNTRAVDAWQSNTQFPPEKAFLDQQGIFYSGLKTHYGIFNTIFSPRMWILGFWKRLWYGQIGTLMKSFAGYQLTVPEKKQQSWQQGGTFIFKGLDLQWSHYDQTPGDYPDFAQVVSETKRVVDSLRQ</sequence>
<dbReference type="InterPro" id="IPR032801">
    <property type="entry name" value="PXL2A/B/C"/>
</dbReference>
<evidence type="ECO:0000313" key="1">
    <source>
        <dbReference type="EMBL" id="CAE0495378.1"/>
    </source>
</evidence>
<reference evidence="2" key="1">
    <citation type="submission" date="2021-01" db="EMBL/GenBank/DDBJ databases">
        <authorList>
            <person name="Corre E."/>
            <person name="Pelletier E."/>
            <person name="Niang G."/>
            <person name="Scheremetjew M."/>
            <person name="Finn R."/>
            <person name="Kale V."/>
            <person name="Holt S."/>
            <person name="Cochrane G."/>
            <person name="Meng A."/>
            <person name="Brown T."/>
            <person name="Cohen L."/>
        </authorList>
    </citation>
    <scope>NUCLEOTIDE SEQUENCE</scope>
    <source>
        <strain evidence="2">CCMP1320</strain>
    </source>
</reference>
<dbReference type="EMBL" id="HBIP01017734">
    <property type="protein sequence ID" value="CAE0495378.1"/>
    <property type="molecule type" value="Transcribed_RNA"/>
</dbReference>
<gene>
    <name evidence="1" type="ORF">DTER00134_LOCUS10451</name>
    <name evidence="2" type="ORF">DTER00134_LOCUS10452</name>
</gene>
<dbReference type="EMBL" id="HBIP01017735">
    <property type="protein sequence ID" value="CAE0495379.1"/>
    <property type="molecule type" value="Transcribed_RNA"/>
</dbReference>
<accession>A0A6S8K8F7</accession>
<organism evidence="2">
    <name type="scientific">Dunaliella tertiolecta</name>
    <name type="common">Green alga</name>
    <dbReference type="NCBI Taxonomy" id="3047"/>
    <lineage>
        <taxon>Eukaryota</taxon>
        <taxon>Viridiplantae</taxon>
        <taxon>Chlorophyta</taxon>
        <taxon>core chlorophytes</taxon>
        <taxon>Chlorophyceae</taxon>
        <taxon>CS clade</taxon>
        <taxon>Chlamydomonadales</taxon>
        <taxon>Dunaliellaceae</taxon>
        <taxon>Dunaliella</taxon>
    </lineage>
</organism>
<dbReference type="AlphaFoldDB" id="A0A6S8K8F7"/>
<protein>
    <submittedName>
        <fullName evidence="2">Uncharacterized protein</fullName>
    </submittedName>
</protein>
<evidence type="ECO:0000313" key="2">
    <source>
        <dbReference type="EMBL" id="CAE0495379.1"/>
    </source>
</evidence>